<keyword evidence="1" id="KW-0732">Signal</keyword>
<keyword evidence="3" id="KW-1185">Reference proteome</keyword>
<evidence type="ECO:0000313" key="3">
    <source>
        <dbReference type="Proteomes" id="UP000078544"/>
    </source>
</evidence>
<evidence type="ECO:0000256" key="1">
    <source>
        <dbReference type="SAM" id="SignalP"/>
    </source>
</evidence>
<reference evidence="2 3" key="1">
    <citation type="journal article" date="2016" name="Genome Biol. Evol.">
        <title>Divergent and convergent evolution of fungal pathogenicity.</title>
        <authorList>
            <person name="Shang Y."/>
            <person name="Xiao G."/>
            <person name="Zheng P."/>
            <person name="Cen K."/>
            <person name="Zhan S."/>
            <person name="Wang C."/>
        </authorList>
    </citation>
    <scope>NUCLEOTIDE SEQUENCE [LARGE SCALE GENOMIC DNA]</scope>
    <source>
        <strain evidence="2 3">RCEF 2490</strain>
    </source>
</reference>
<sequence length="181" mass="20458">MRFAVALIAAFASLAVGLPQEAAVQGDDAAVVYHYDDDEMEHREDPAREQQHRQNHAQELEFHREVKPVAEFSRYMCYLTVRRANMLLPPALPLYRVCRLTGGVSGFFWVQFEALTDQAFRNADAVADKAKIRTLCDELARRATEGTLQRLREEANNPKAHLHDYDFDSTVKALAAKPAGQ</sequence>
<name>A0A168AV03_9HYPO</name>
<organism evidence="2 3">
    <name type="scientific">Moelleriella libera RCEF 2490</name>
    <dbReference type="NCBI Taxonomy" id="1081109"/>
    <lineage>
        <taxon>Eukaryota</taxon>
        <taxon>Fungi</taxon>
        <taxon>Dikarya</taxon>
        <taxon>Ascomycota</taxon>
        <taxon>Pezizomycotina</taxon>
        <taxon>Sordariomycetes</taxon>
        <taxon>Hypocreomycetidae</taxon>
        <taxon>Hypocreales</taxon>
        <taxon>Clavicipitaceae</taxon>
        <taxon>Moelleriella</taxon>
    </lineage>
</organism>
<protein>
    <submittedName>
        <fullName evidence="2">Uncharacterized protein</fullName>
    </submittedName>
</protein>
<comment type="caution">
    <text evidence="2">The sequence shown here is derived from an EMBL/GenBank/DDBJ whole genome shotgun (WGS) entry which is preliminary data.</text>
</comment>
<dbReference type="AlphaFoldDB" id="A0A168AV03"/>
<proteinExistence type="predicted"/>
<accession>A0A168AV03</accession>
<dbReference type="Proteomes" id="UP000078544">
    <property type="component" value="Unassembled WGS sequence"/>
</dbReference>
<dbReference type="EMBL" id="AZGY01000011">
    <property type="protein sequence ID" value="KZZ94397.1"/>
    <property type="molecule type" value="Genomic_DNA"/>
</dbReference>
<feature type="signal peptide" evidence="1">
    <location>
        <begin position="1"/>
        <end position="17"/>
    </location>
</feature>
<feature type="chain" id="PRO_5007895431" evidence="1">
    <location>
        <begin position="18"/>
        <end position="181"/>
    </location>
</feature>
<gene>
    <name evidence="2" type="ORF">AAL_05364</name>
</gene>
<evidence type="ECO:0000313" key="2">
    <source>
        <dbReference type="EMBL" id="KZZ94397.1"/>
    </source>
</evidence>